<dbReference type="SUPFAM" id="SSF117070">
    <property type="entry name" value="LEA14-like"/>
    <property type="match status" value="1"/>
</dbReference>
<dbReference type="InterPro" id="IPR022185">
    <property type="entry name" value="DUF3712"/>
</dbReference>
<dbReference type="GO" id="GO:0000329">
    <property type="term" value="C:fungal-type vacuole membrane"/>
    <property type="evidence" value="ECO:0007669"/>
    <property type="project" value="InterPro"/>
</dbReference>
<dbReference type="OrthoDB" id="10039566at2759"/>
<dbReference type="PANTHER" id="PTHR35895:SF1">
    <property type="entry name" value="LIPID-BINDING SERUM GLYCOPROTEIN C-TERMINAL DOMAIN-CONTAINING PROTEIN"/>
    <property type="match status" value="1"/>
</dbReference>
<dbReference type="Pfam" id="PF12505">
    <property type="entry name" value="DUF3712"/>
    <property type="match status" value="1"/>
</dbReference>
<dbReference type="AlphaFoldDB" id="A0A0F7TME6"/>
<feature type="transmembrane region" description="Helical" evidence="1">
    <location>
        <begin position="39"/>
        <end position="62"/>
    </location>
</feature>
<reference evidence="3" key="1">
    <citation type="journal article" date="2015" name="Genome Announc.">
        <title>Draft genome sequence of the fungus Penicillium brasilianum MG11.</title>
        <authorList>
            <person name="Horn F."/>
            <person name="Linde J."/>
            <person name="Mattern D.J."/>
            <person name="Walther G."/>
            <person name="Guthke R."/>
            <person name="Brakhage A.A."/>
            <person name="Valiante V."/>
        </authorList>
    </citation>
    <scope>NUCLEOTIDE SEQUENCE [LARGE SCALE GENOMIC DNA]</scope>
    <source>
        <strain evidence="3">MG11</strain>
    </source>
</reference>
<keyword evidence="1" id="KW-1133">Transmembrane helix</keyword>
<dbReference type="InterPro" id="IPR046368">
    <property type="entry name" value="Tag1"/>
</dbReference>
<dbReference type="STRING" id="104259.A0A0F7TME6"/>
<keyword evidence="1" id="KW-0812">Transmembrane</keyword>
<evidence type="ECO:0000313" key="3">
    <source>
        <dbReference type="Proteomes" id="UP000042958"/>
    </source>
</evidence>
<evidence type="ECO:0000256" key="1">
    <source>
        <dbReference type="SAM" id="Phobius"/>
    </source>
</evidence>
<keyword evidence="3" id="KW-1185">Reference proteome</keyword>
<name>A0A0F7TME6_PENBI</name>
<sequence length="343" mass="37329">MSKSDLEDSSGSDTNCATGALPKKPTIWQRFKTHMKKWWWVYLIAFCCIVLVTLLPLFYVGIPHFANDYINKYQFDYDGIAITNPRPTSFRVSMSKKISMGGGFSGSGHLTAFNASIRVPSSNEEFAVFPVPQIEFKNGADITLDQDLDLSCVNCLSKLAIAAATNESFGVLVTGDPDLKVGALPTAHLNIHKTMNMNGYNVTDFVNSQGAFNITSLELLNPSVNGFNFNATLAIRNPTPFIVEMGHVTFNLSLGGSNLGYVDIPNLMLQQENTTAVVLGSVDESMLIREVVWGDGDSGDVTIGVKGHSCDYKGVEIPYFAAAIKAVDASATVDLLKYVKLLR</sequence>
<keyword evidence="1" id="KW-0472">Membrane</keyword>
<dbReference type="EMBL" id="CDHK01000002">
    <property type="protein sequence ID" value="CEJ56143.1"/>
    <property type="molecule type" value="Genomic_DNA"/>
</dbReference>
<accession>A0A0F7TME6</accession>
<gene>
    <name evidence="2" type="ORF">PMG11_02364</name>
</gene>
<proteinExistence type="predicted"/>
<dbReference type="Proteomes" id="UP000042958">
    <property type="component" value="Unassembled WGS sequence"/>
</dbReference>
<protein>
    <submittedName>
        <fullName evidence="2">Uncharacterized protein</fullName>
    </submittedName>
</protein>
<organism evidence="2 3">
    <name type="scientific">Penicillium brasilianum</name>
    <dbReference type="NCBI Taxonomy" id="104259"/>
    <lineage>
        <taxon>Eukaryota</taxon>
        <taxon>Fungi</taxon>
        <taxon>Dikarya</taxon>
        <taxon>Ascomycota</taxon>
        <taxon>Pezizomycotina</taxon>
        <taxon>Eurotiomycetes</taxon>
        <taxon>Eurotiomycetidae</taxon>
        <taxon>Eurotiales</taxon>
        <taxon>Aspergillaceae</taxon>
        <taxon>Penicillium</taxon>
    </lineage>
</organism>
<dbReference type="PANTHER" id="PTHR35895">
    <property type="entry name" value="CHROMOSOME 16, WHOLE GENOME SHOTGUN SEQUENCE"/>
    <property type="match status" value="1"/>
</dbReference>
<evidence type="ECO:0000313" key="2">
    <source>
        <dbReference type="EMBL" id="CEJ56143.1"/>
    </source>
</evidence>